<evidence type="ECO:0000313" key="2">
    <source>
        <dbReference type="EMBL" id="GMT28183.1"/>
    </source>
</evidence>
<proteinExistence type="predicted"/>
<feature type="compositionally biased region" description="Low complexity" evidence="1">
    <location>
        <begin position="1"/>
        <end position="13"/>
    </location>
</feature>
<feature type="non-terminal residue" evidence="2">
    <location>
        <position position="230"/>
    </location>
</feature>
<name>A0AAV5WCV4_9BILA</name>
<reference evidence="2" key="1">
    <citation type="submission" date="2023-10" db="EMBL/GenBank/DDBJ databases">
        <title>Genome assembly of Pristionchus species.</title>
        <authorList>
            <person name="Yoshida K."/>
            <person name="Sommer R.J."/>
        </authorList>
    </citation>
    <scope>NUCLEOTIDE SEQUENCE</scope>
    <source>
        <strain evidence="2">RS5133</strain>
    </source>
</reference>
<feature type="compositionally biased region" description="Basic and acidic residues" evidence="1">
    <location>
        <begin position="15"/>
        <end position="27"/>
    </location>
</feature>
<evidence type="ECO:0000256" key="1">
    <source>
        <dbReference type="SAM" id="MobiDB-lite"/>
    </source>
</evidence>
<comment type="caution">
    <text evidence="2">The sequence shown here is derived from an EMBL/GenBank/DDBJ whole genome shotgun (WGS) entry which is preliminary data.</text>
</comment>
<dbReference type="EMBL" id="BTSY01000005">
    <property type="protein sequence ID" value="GMT28183.1"/>
    <property type="molecule type" value="Genomic_DNA"/>
</dbReference>
<organism evidence="2 3">
    <name type="scientific">Pristionchus fissidentatus</name>
    <dbReference type="NCBI Taxonomy" id="1538716"/>
    <lineage>
        <taxon>Eukaryota</taxon>
        <taxon>Metazoa</taxon>
        <taxon>Ecdysozoa</taxon>
        <taxon>Nematoda</taxon>
        <taxon>Chromadorea</taxon>
        <taxon>Rhabditida</taxon>
        <taxon>Rhabditina</taxon>
        <taxon>Diplogasteromorpha</taxon>
        <taxon>Diplogasteroidea</taxon>
        <taxon>Neodiplogasteridae</taxon>
        <taxon>Pristionchus</taxon>
    </lineage>
</organism>
<dbReference type="AlphaFoldDB" id="A0AAV5WCV4"/>
<feature type="non-terminal residue" evidence="2">
    <location>
        <position position="1"/>
    </location>
</feature>
<keyword evidence="3" id="KW-1185">Reference proteome</keyword>
<feature type="compositionally biased region" description="Basic residues" evidence="1">
    <location>
        <begin position="28"/>
        <end position="40"/>
    </location>
</feature>
<accession>A0AAV5WCV4</accession>
<sequence length="230" mass="26190">SWNPLPTSTSKLLLPRREDKYHSGENKKGHKKNKKKRVKRIKTTNYALPINSQAATDFEREFDRQLREDLERELAHINKEKFAKGKKSRINGASNQRAGGISKSWGKTGGRKHRMDMNADPKFAMELEVVRTKKLREAINRASPNRRNKERLHKKYGRTTSFGLFAVPLSSARMVSRGNRMVEERISMIGGQKVTVDLSNPALHGADLIINPGAVINDLFESTPMKTDQR</sequence>
<dbReference type="Proteomes" id="UP001432322">
    <property type="component" value="Unassembled WGS sequence"/>
</dbReference>
<evidence type="ECO:0000313" key="3">
    <source>
        <dbReference type="Proteomes" id="UP001432322"/>
    </source>
</evidence>
<gene>
    <name evidence="2" type="ORF">PFISCL1PPCAC_19480</name>
</gene>
<protein>
    <submittedName>
        <fullName evidence="2">Uncharacterized protein</fullName>
    </submittedName>
</protein>
<feature type="region of interest" description="Disordered" evidence="1">
    <location>
        <begin position="83"/>
        <end position="116"/>
    </location>
</feature>
<feature type="region of interest" description="Disordered" evidence="1">
    <location>
        <begin position="1"/>
        <end position="40"/>
    </location>
</feature>